<protein>
    <submittedName>
        <fullName evidence="1">Uncharacterized protein</fullName>
    </submittedName>
</protein>
<accession>A0A0H3BK38</accession>
<gene>
    <name evidence="1" type="ordered locus">TPASS_0818</name>
</gene>
<proteinExistence type="predicted"/>
<dbReference type="PATRIC" id="fig|455434.6.peg.806"/>
<organism evidence="1 2">
    <name type="scientific">Treponema pallidum subsp. pallidum (strain SS14)</name>
    <dbReference type="NCBI Taxonomy" id="455434"/>
    <lineage>
        <taxon>Bacteria</taxon>
        <taxon>Pseudomonadati</taxon>
        <taxon>Spirochaetota</taxon>
        <taxon>Spirochaetia</taxon>
        <taxon>Spirochaetales</taxon>
        <taxon>Treponemataceae</taxon>
        <taxon>Treponema</taxon>
    </lineage>
</organism>
<dbReference type="KEGG" id="tpp:TPASS_0818"/>
<evidence type="ECO:0000313" key="2">
    <source>
        <dbReference type="Proteomes" id="UP000001202"/>
    </source>
</evidence>
<sequence length="50" mass="5572">MEYRGGWYSYFLCGVLSGKGARRAGAIERVENLYAFFFACYHAPTSGGLK</sequence>
<dbReference type="AlphaFoldDB" id="A0A0H3BK38"/>
<evidence type="ECO:0000313" key="1">
    <source>
        <dbReference type="EMBL" id="ACD71235.1"/>
    </source>
</evidence>
<dbReference type="Proteomes" id="UP000001202">
    <property type="component" value="Chromosome"/>
</dbReference>
<dbReference type="EMBL" id="CP000805">
    <property type="protein sequence ID" value="ACD71235.1"/>
    <property type="molecule type" value="Genomic_DNA"/>
</dbReference>
<reference evidence="1 2" key="1">
    <citation type="journal article" date="2008" name="BMC Microbiol.">
        <title>Complete genome sequence of Treponema pallidum ssp. pallidum strain SS14 determined with oligonucleotide arrays.</title>
        <authorList>
            <person name="Matejkova P."/>
            <person name="Strouhal M."/>
            <person name="Smajs D."/>
            <person name="Norris S.J."/>
            <person name="Palzkill T."/>
            <person name="Petrosino J.F."/>
            <person name="Sodergren E."/>
            <person name="Norton J.E."/>
            <person name="Singh J."/>
            <person name="Richmond T.A."/>
            <person name="Molla M.N."/>
            <person name="Albert T.J."/>
            <person name="Weinstock G.M."/>
        </authorList>
    </citation>
    <scope>NUCLEOTIDE SEQUENCE [LARGE SCALE GENOMIC DNA]</scope>
    <source>
        <strain evidence="1 2">SS14</strain>
    </source>
</reference>
<name>A0A0H3BK38_TREPS</name>